<dbReference type="GO" id="GO:0005829">
    <property type="term" value="C:cytosol"/>
    <property type="evidence" value="ECO:0007669"/>
    <property type="project" value="TreeGrafter"/>
</dbReference>
<dbReference type="InterPro" id="IPR002554">
    <property type="entry name" value="PP2A_B56"/>
</dbReference>
<reference evidence="3 4" key="1">
    <citation type="submission" date="2018-11" db="EMBL/GenBank/DDBJ databases">
        <authorList>
            <consortium name="Pathogen Informatics"/>
        </authorList>
    </citation>
    <scope>NUCLEOTIDE SEQUENCE [LARGE SCALE GENOMIC DNA]</scope>
</reference>
<keyword evidence="2" id="KW-0812">Transmembrane</keyword>
<evidence type="ECO:0000256" key="2">
    <source>
        <dbReference type="SAM" id="Phobius"/>
    </source>
</evidence>
<dbReference type="EMBL" id="UYRV01125258">
    <property type="protein sequence ID" value="VDN34744.1"/>
    <property type="molecule type" value="Genomic_DNA"/>
</dbReference>
<keyword evidence="2" id="KW-0472">Membrane</keyword>
<dbReference type="SUPFAM" id="SSF48371">
    <property type="entry name" value="ARM repeat"/>
    <property type="match status" value="1"/>
</dbReference>
<keyword evidence="4" id="KW-1185">Reference proteome</keyword>
<feature type="non-terminal residue" evidence="3">
    <location>
        <position position="176"/>
    </location>
</feature>
<sequence>MTRLIYGTILNSSFLQIKRAALNELIDHITTTKGAIVESIYPEVIKMVSKNIFRVLPPSDNSEFDPEEDEPTLEVSWPHLQVGNSAVIFIFTFCIILLCNLMHFSTAFLYTRLILSMEWENYLKSLEGGVDQRHLLYFIRRKLYHLNYSIINGFALPLKQEHKVFLVKVLLPLHKP</sequence>
<accession>A0A3P7MXX1</accession>
<keyword evidence="2" id="KW-1133">Transmembrane helix</keyword>
<dbReference type="Pfam" id="PF01603">
    <property type="entry name" value="B56"/>
    <property type="match status" value="2"/>
</dbReference>
<dbReference type="OrthoDB" id="5835740at2759"/>
<dbReference type="Gene3D" id="1.25.10.10">
    <property type="entry name" value="Leucine-rich Repeat Variant"/>
    <property type="match status" value="2"/>
</dbReference>
<dbReference type="GO" id="GO:0007165">
    <property type="term" value="P:signal transduction"/>
    <property type="evidence" value="ECO:0007669"/>
    <property type="project" value="InterPro"/>
</dbReference>
<dbReference type="GO" id="GO:0000159">
    <property type="term" value="C:protein phosphatase type 2A complex"/>
    <property type="evidence" value="ECO:0007669"/>
    <property type="project" value="InterPro"/>
</dbReference>
<comment type="similarity">
    <text evidence="1">Belongs to the phosphatase 2A regulatory subunit B56 family.</text>
</comment>
<evidence type="ECO:0000256" key="1">
    <source>
        <dbReference type="ARBA" id="ARBA00009745"/>
    </source>
</evidence>
<dbReference type="AlphaFoldDB" id="A0A3P7MXX1"/>
<dbReference type="InterPro" id="IPR011989">
    <property type="entry name" value="ARM-like"/>
</dbReference>
<organism evidence="3 4">
    <name type="scientific">Cylicostephanus goldi</name>
    <name type="common">Nematode worm</name>
    <dbReference type="NCBI Taxonomy" id="71465"/>
    <lineage>
        <taxon>Eukaryota</taxon>
        <taxon>Metazoa</taxon>
        <taxon>Ecdysozoa</taxon>
        <taxon>Nematoda</taxon>
        <taxon>Chromadorea</taxon>
        <taxon>Rhabditida</taxon>
        <taxon>Rhabditina</taxon>
        <taxon>Rhabditomorpha</taxon>
        <taxon>Strongyloidea</taxon>
        <taxon>Strongylidae</taxon>
        <taxon>Cylicostephanus</taxon>
    </lineage>
</organism>
<evidence type="ECO:0000313" key="3">
    <source>
        <dbReference type="EMBL" id="VDN34744.1"/>
    </source>
</evidence>
<name>A0A3P7MXX1_CYLGO</name>
<dbReference type="InterPro" id="IPR016024">
    <property type="entry name" value="ARM-type_fold"/>
</dbReference>
<evidence type="ECO:0000313" key="4">
    <source>
        <dbReference type="Proteomes" id="UP000271889"/>
    </source>
</evidence>
<dbReference type="PANTHER" id="PTHR10257">
    <property type="entry name" value="SERINE/THREONINE PROTEIN PHOSPHATASE 2A PP2A REGULATORY SUBUNIT B"/>
    <property type="match status" value="1"/>
</dbReference>
<proteinExistence type="inferred from homology"/>
<dbReference type="PANTHER" id="PTHR10257:SF5">
    <property type="entry name" value="WIDERBORST, ISOFORM H"/>
    <property type="match status" value="1"/>
</dbReference>
<feature type="transmembrane region" description="Helical" evidence="2">
    <location>
        <begin position="86"/>
        <end position="110"/>
    </location>
</feature>
<gene>
    <name evidence="3" type="ORF">CGOC_LOCUS12724</name>
</gene>
<protein>
    <submittedName>
        <fullName evidence="3">Uncharacterized protein</fullName>
    </submittedName>
</protein>
<dbReference type="GO" id="GO:0005634">
    <property type="term" value="C:nucleus"/>
    <property type="evidence" value="ECO:0007669"/>
    <property type="project" value="TreeGrafter"/>
</dbReference>
<dbReference type="GO" id="GO:0072542">
    <property type="term" value="F:protein phosphatase activator activity"/>
    <property type="evidence" value="ECO:0007669"/>
    <property type="project" value="TreeGrafter"/>
</dbReference>
<dbReference type="Proteomes" id="UP000271889">
    <property type="component" value="Unassembled WGS sequence"/>
</dbReference>